<proteinExistence type="predicted"/>
<name>A0ABS7K1G5_9BACI</name>
<keyword evidence="2" id="KW-1185">Reference proteome</keyword>
<comment type="caution">
    <text evidence="1">The sequence shown here is derived from an EMBL/GenBank/DDBJ whole genome shotgun (WGS) entry which is preliminary data.</text>
</comment>
<protein>
    <recommendedName>
        <fullName evidence="3">GapA-binding peptide SR1P</fullName>
    </recommendedName>
</protein>
<dbReference type="RefSeq" id="WP_221871477.1">
    <property type="nucleotide sequence ID" value="NZ_JACWFH010000007.1"/>
</dbReference>
<evidence type="ECO:0000313" key="2">
    <source>
        <dbReference type="Proteomes" id="UP000769780"/>
    </source>
</evidence>
<gene>
    <name evidence="1" type="ORF">H0185_04165</name>
</gene>
<reference evidence="1 2" key="1">
    <citation type="submission" date="2020-07" db="EMBL/GenBank/DDBJ databases">
        <title>Fungal Genomes of the International Space Station.</title>
        <authorList>
            <person name="Seuylemezian A."/>
            <person name="Singh N.K."/>
            <person name="Wood J."/>
            <person name="Venkateswaran K."/>
        </authorList>
    </citation>
    <scope>NUCLEOTIDE SEQUENCE [LARGE SCALE GENOMIC DNA]</scope>
    <source>
        <strain evidence="1 2">PL-B2</strain>
    </source>
</reference>
<sequence>MEQVADQQYICSECNKVITEEVEYIDNNGVCDECYSIPIKKRIGKVRV</sequence>
<dbReference type="Proteomes" id="UP000769780">
    <property type="component" value="Unassembled WGS sequence"/>
</dbReference>
<evidence type="ECO:0000313" key="1">
    <source>
        <dbReference type="EMBL" id="MBY0096000.1"/>
    </source>
</evidence>
<evidence type="ECO:0008006" key="3">
    <source>
        <dbReference type="Google" id="ProtNLM"/>
    </source>
</evidence>
<accession>A0ABS7K1G5</accession>
<organism evidence="1 2">
    <name type="scientific">Mesobacillus maritimus</name>
    <dbReference type="NCBI Taxonomy" id="1643336"/>
    <lineage>
        <taxon>Bacteria</taxon>
        <taxon>Bacillati</taxon>
        <taxon>Bacillota</taxon>
        <taxon>Bacilli</taxon>
        <taxon>Bacillales</taxon>
        <taxon>Bacillaceae</taxon>
        <taxon>Mesobacillus</taxon>
    </lineage>
</organism>
<dbReference type="EMBL" id="JACWFH010000007">
    <property type="protein sequence ID" value="MBY0096000.1"/>
    <property type="molecule type" value="Genomic_DNA"/>
</dbReference>